<dbReference type="InterPro" id="IPR001867">
    <property type="entry name" value="OmpR/PhoB-type_DNA-bd"/>
</dbReference>
<feature type="domain" description="Response regulatory" evidence="10">
    <location>
        <begin position="2"/>
        <end position="116"/>
    </location>
</feature>
<dbReference type="SMART" id="SM00448">
    <property type="entry name" value="REC"/>
    <property type="match status" value="1"/>
</dbReference>
<evidence type="ECO:0000313" key="13">
    <source>
        <dbReference type="Proteomes" id="UP000824056"/>
    </source>
</evidence>
<reference evidence="12" key="1">
    <citation type="journal article" date="2021" name="PeerJ">
        <title>Extensive microbial diversity within the chicken gut microbiome revealed by metagenomics and culture.</title>
        <authorList>
            <person name="Gilroy R."/>
            <person name="Ravi A."/>
            <person name="Getino M."/>
            <person name="Pursley I."/>
            <person name="Horton D.L."/>
            <person name="Alikhan N.F."/>
            <person name="Baker D."/>
            <person name="Gharbi K."/>
            <person name="Hall N."/>
            <person name="Watson M."/>
            <person name="Adriaenssens E.M."/>
            <person name="Foster-Nyarko E."/>
            <person name="Jarju S."/>
            <person name="Secka A."/>
            <person name="Antonio M."/>
            <person name="Oren A."/>
            <person name="Chaudhuri R.R."/>
            <person name="La Ragione R."/>
            <person name="Hildebrand F."/>
            <person name="Pallen M.J."/>
        </authorList>
    </citation>
    <scope>NUCLEOTIDE SEQUENCE</scope>
    <source>
        <strain evidence="12">1068</strain>
    </source>
</reference>
<dbReference type="PANTHER" id="PTHR48111:SF22">
    <property type="entry name" value="REGULATOR OF RPOS"/>
    <property type="match status" value="1"/>
</dbReference>
<evidence type="ECO:0000256" key="8">
    <source>
        <dbReference type="PROSITE-ProRule" id="PRU00169"/>
    </source>
</evidence>
<feature type="domain" description="OmpR/PhoB-type" evidence="11">
    <location>
        <begin position="125"/>
        <end position="223"/>
    </location>
</feature>
<evidence type="ECO:0000256" key="2">
    <source>
        <dbReference type="ARBA" id="ARBA00022553"/>
    </source>
</evidence>
<dbReference type="Proteomes" id="UP000824056">
    <property type="component" value="Unassembled WGS sequence"/>
</dbReference>
<dbReference type="AlphaFoldDB" id="A0A9D2FRI8"/>
<dbReference type="InterPro" id="IPR039420">
    <property type="entry name" value="WalR-like"/>
</dbReference>
<dbReference type="SUPFAM" id="SSF52172">
    <property type="entry name" value="CheY-like"/>
    <property type="match status" value="1"/>
</dbReference>
<protein>
    <recommendedName>
        <fullName evidence="1">Stage 0 sporulation protein A homolog</fullName>
    </recommendedName>
</protein>
<dbReference type="PANTHER" id="PTHR48111">
    <property type="entry name" value="REGULATOR OF RPOS"/>
    <property type="match status" value="1"/>
</dbReference>
<comment type="function">
    <text evidence="7">May play the central regulatory role in sporulation. It may be an element of the effector pathway responsible for the activation of sporulation genes in response to nutritional stress. Spo0A may act in concert with spo0H (a sigma factor) to control the expression of some genes that are critical to the sporulation process.</text>
</comment>
<dbReference type="Pfam" id="PF00072">
    <property type="entry name" value="Response_reg"/>
    <property type="match status" value="1"/>
</dbReference>
<evidence type="ECO:0000259" key="10">
    <source>
        <dbReference type="PROSITE" id="PS50110"/>
    </source>
</evidence>
<dbReference type="GO" id="GO:0006355">
    <property type="term" value="P:regulation of DNA-templated transcription"/>
    <property type="evidence" value="ECO:0007669"/>
    <property type="project" value="InterPro"/>
</dbReference>
<dbReference type="PROSITE" id="PS50110">
    <property type="entry name" value="RESPONSE_REGULATORY"/>
    <property type="match status" value="1"/>
</dbReference>
<dbReference type="EMBL" id="DXBG01000127">
    <property type="protein sequence ID" value="HIZ65306.1"/>
    <property type="molecule type" value="Genomic_DNA"/>
</dbReference>
<evidence type="ECO:0000256" key="1">
    <source>
        <dbReference type="ARBA" id="ARBA00018672"/>
    </source>
</evidence>
<proteinExistence type="predicted"/>
<dbReference type="PROSITE" id="PS51755">
    <property type="entry name" value="OMPR_PHOB"/>
    <property type="match status" value="1"/>
</dbReference>
<dbReference type="CDD" id="cd00383">
    <property type="entry name" value="trans_reg_C"/>
    <property type="match status" value="1"/>
</dbReference>
<organism evidence="12 13">
    <name type="scientific">Candidatus Blautia pullicola</name>
    <dbReference type="NCBI Taxonomy" id="2838498"/>
    <lineage>
        <taxon>Bacteria</taxon>
        <taxon>Bacillati</taxon>
        <taxon>Bacillota</taxon>
        <taxon>Clostridia</taxon>
        <taxon>Lachnospirales</taxon>
        <taxon>Lachnospiraceae</taxon>
        <taxon>Blautia</taxon>
    </lineage>
</organism>
<accession>A0A9D2FRI8</accession>
<dbReference type="InterPro" id="IPR001789">
    <property type="entry name" value="Sig_transdc_resp-reg_receiver"/>
</dbReference>
<dbReference type="GO" id="GO:0000976">
    <property type="term" value="F:transcription cis-regulatory region binding"/>
    <property type="evidence" value="ECO:0007669"/>
    <property type="project" value="TreeGrafter"/>
</dbReference>
<feature type="modified residue" description="4-aspartylphosphate" evidence="8">
    <location>
        <position position="51"/>
    </location>
</feature>
<gene>
    <name evidence="12" type="ORF">H9809_05300</name>
</gene>
<comment type="caution">
    <text evidence="12">The sequence shown here is derived from an EMBL/GenBank/DDBJ whole genome shotgun (WGS) entry which is preliminary data.</text>
</comment>
<reference evidence="12" key="2">
    <citation type="submission" date="2021-04" db="EMBL/GenBank/DDBJ databases">
        <authorList>
            <person name="Gilroy R."/>
        </authorList>
    </citation>
    <scope>NUCLEOTIDE SEQUENCE</scope>
    <source>
        <strain evidence="12">1068</strain>
    </source>
</reference>
<dbReference type="GO" id="GO:0005829">
    <property type="term" value="C:cytosol"/>
    <property type="evidence" value="ECO:0007669"/>
    <property type="project" value="TreeGrafter"/>
</dbReference>
<evidence type="ECO:0000256" key="5">
    <source>
        <dbReference type="ARBA" id="ARBA00023125"/>
    </source>
</evidence>
<sequence>MRLLLIEDDIQLCKALHVHFQKQGYQTDMCHNGGEGLLYALQNPYDMMIIDRMLPEVDGLTLLTAIRKNGIQTPIILATAMDSLNDKVSGLDCGADDYITKPFAPEELLARIRALTRRPPKLTSSSVLTCWDLCLDTEKLELSGNGKGISLSKKETALLEILMKNKGQALKRGLLLSYVWGADAEVEEGNLDNYIYFLRRRLRSLNSCVQIKTIHGLGYRLEAEKSDTT</sequence>
<dbReference type="Gene3D" id="1.10.10.10">
    <property type="entry name" value="Winged helix-like DNA-binding domain superfamily/Winged helix DNA-binding domain"/>
    <property type="match status" value="1"/>
</dbReference>
<evidence type="ECO:0000256" key="9">
    <source>
        <dbReference type="PROSITE-ProRule" id="PRU01091"/>
    </source>
</evidence>
<name>A0A9D2FRI8_9FIRM</name>
<dbReference type="GO" id="GO:0032993">
    <property type="term" value="C:protein-DNA complex"/>
    <property type="evidence" value="ECO:0007669"/>
    <property type="project" value="TreeGrafter"/>
</dbReference>
<dbReference type="InterPro" id="IPR011006">
    <property type="entry name" value="CheY-like_superfamily"/>
</dbReference>
<dbReference type="GO" id="GO:0000156">
    <property type="term" value="F:phosphorelay response regulator activity"/>
    <property type="evidence" value="ECO:0007669"/>
    <property type="project" value="TreeGrafter"/>
</dbReference>
<evidence type="ECO:0000259" key="11">
    <source>
        <dbReference type="PROSITE" id="PS51755"/>
    </source>
</evidence>
<keyword evidence="6" id="KW-0804">Transcription</keyword>
<dbReference type="Pfam" id="PF00486">
    <property type="entry name" value="Trans_reg_C"/>
    <property type="match status" value="1"/>
</dbReference>
<keyword evidence="4" id="KW-0805">Transcription regulation</keyword>
<evidence type="ECO:0000256" key="6">
    <source>
        <dbReference type="ARBA" id="ARBA00023163"/>
    </source>
</evidence>
<keyword evidence="2 8" id="KW-0597">Phosphoprotein</keyword>
<dbReference type="Gene3D" id="3.40.50.2300">
    <property type="match status" value="1"/>
</dbReference>
<dbReference type="SMART" id="SM00862">
    <property type="entry name" value="Trans_reg_C"/>
    <property type="match status" value="1"/>
</dbReference>
<keyword evidence="5 9" id="KW-0238">DNA-binding</keyword>
<dbReference type="InterPro" id="IPR036388">
    <property type="entry name" value="WH-like_DNA-bd_sf"/>
</dbReference>
<keyword evidence="3" id="KW-0902">Two-component regulatory system</keyword>
<dbReference type="InterPro" id="IPR016032">
    <property type="entry name" value="Sig_transdc_resp-reg_C-effctor"/>
</dbReference>
<evidence type="ECO:0000313" key="12">
    <source>
        <dbReference type="EMBL" id="HIZ65306.1"/>
    </source>
</evidence>
<evidence type="ECO:0000256" key="7">
    <source>
        <dbReference type="ARBA" id="ARBA00024867"/>
    </source>
</evidence>
<evidence type="ECO:0000256" key="3">
    <source>
        <dbReference type="ARBA" id="ARBA00023012"/>
    </source>
</evidence>
<evidence type="ECO:0000256" key="4">
    <source>
        <dbReference type="ARBA" id="ARBA00023015"/>
    </source>
</evidence>
<feature type="DNA-binding region" description="OmpR/PhoB-type" evidence="9">
    <location>
        <begin position="125"/>
        <end position="223"/>
    </location>
</feature>
<dbReference type="Gene3D" id="6.10.250.690">
    <property type="match status" value="1"/>
</dbReference>
<dbReference type="SUPFAM" id="SSF46894">
    <property type="entry name" value="C-terminal effector domain of the bipartite response regulators"/>
    <property type="match status" value="1"/>
</dbReference>